<protein>
    <submittedName>
        <fullName evidence="4">Acetyltransferase</fullName>
    </submittedName>
</protein>
<dbReference type="SUPFAM" id="SSF55729">
    <property type="entry name" value="Acyl-CoA N-acyltransferases (Nat)"/>
    <property type="match status" value="1"/>
</dbReference>
<dbReference type="PANTHER" id="PTHR36449">
    <property type="entry name" value="ACETYLTRANSFERASE-RELATED"/>
    <property type="match status" value="1"/>
</dbReference>
<evidence type="ECO:0000313" key="4">
    <source>
        <dbReference type="EMBL" id="EQD77690.1"/>
    </source>
</evidence>
<comment type="caution">
    <text evidence="4">The sequence shown here is derived from an EMBL/GenBank/DDBJ whole genome shotgun (WGS) entry which is preliminary data.</text>
</comment>
<evidence type="ECO:0000256" key="2">
    <source>
        <dbReference type="ARBA" id="ARBA00022679"/>
    </source>
</evidence>
<accession>T1D5X9</accession>
<reference evidence="4" key="2">
    <citation type="journal article" date="2014" name="ISME J.">
        <title>Microbial stratification in low pH oxic and suboxic macroscopic growths along an acid mine drainage.</title>
        <authorList>
            <person name="Mendez-Garcia C."/>
            <person name="Mesa V."/>
            <person name="Sprenger R.R."/>
            <person name="Richter M."/>
            <person name="Diez M.S."/>
            <person name="Solano J."/>
            <person name="Bargiela R."/>
            <person name="Golyshina O.V."/>
            <person name="Manteca A."/>
            <person name="Ramos J.L."/>
            <person name="Gallego J.R."/>
            <person name="Llorente I."/>
            <person name="Martins Dos Santos V.A."/>
            <person name="Jensen O.N."/>
            <person name="Pelaez A.I."/>
            <person name="Sanchez J."/>
            <person name="Ferrer M."/>
        </authorList>
    </citation>
    <scope>NUCLEOTIDE SEQUENCE</scope>
</reference>
<dbReference type="AlphaFoldDB" id="T1D5X9"/>
<organism evidence="4">
    <name type="scientific">mine drainage metagenome</name>
    <dbReference type="NCBI Taxonomy" id="410659"/>
    <lineage>
        <taxon>unclassified sequences</taxon>
        <taxon>metagenomes</taxon>
        <taxon>ecological metagenomes</taxon>
    </lineage>
</organism>
<sequence>MTLPAWHEEPISKKHDRKAFDGDDAELNDFLQRYARQSHDLGGAKTLLAIDNTDNKTILGFYSLAPGALAYADTPEILRRGLAQRDVPGFRLTRLAAHVRVQGQGLGGQLLAAAAWRCLRAAAEAGGVLLIIDAKSERAAKWYASYGAVPLNNGPLTLVMSLATFAAELKAAGQL</sequence>
<keyword evidence="2 4" id="KW-0808">Transferase</keyword>
<keyword evidence="1" id="KW-1277">Toxin-antitoxin system</keyword>
<gene>
    <name evidence="4" type="ORF">B1B_00928</name>
</gene>
<dbReference type="InterPro" id="IPR016181">
    <property type="entry name" value="Acyl_CoA_acyltransferase"/>
</dbReference>
<dbReference type="Gene3D" id="3.40.630.30">
    <property type="match status" value="1"/>
</dbReference>
<keyword evidence="3" id="KW-0012">Acyltransferase</keyword>
<name>T1D5X9_9ZZZZ</name>
<dbReference type="PANTHER" id="PTHR36449:SF1">
    <property type="entry name" value="ACETYLTRANSFERASE"/>
    <property type="match status" value="1"/>
</dbReference>
<evidence type="ECO:0000256" key="3">
    <source>
        <dbReference type="ARBA" id="ARBA00023315"/>
    </source>
</evidence>
<dbReference type="EMBL" id="AUZY01000682">
    <property type="protein sequence ID" value="EQD77690.1"/>
    <property type="molecule type" value="Genomic_DNA"/>
</dbReference>
<proteinExistence type="predicted"/>
<evidence type="ECO:0000256" key="1">
    <source>
        <dbReference type="ARBA" id="ARBA00022649"/>
    </source>
</evidence>
<reference evidence="4" key="1">
    <citation type="submission" date="2013-08" db="EMBL/GenBank/DDBJ databases">
        <authorList>
            <person name="Mendez C."/>
            <person name="Richter M."/>
            <person name="Ferrer M."/>
            <person name="Sanchez J."/>
        </authorList>
    </citation>
    <scope>NUCLEOTIDE SEQUENCE</scope>
</reference>
<dbReference type="GO" id="GO:0016746">
    <property type="term" value="F:acyltransferase activity"/>
    <property type="evidence" value="ECO:0007669"/>
    <property type="project" value="UniProtKB-KW"/>
</dbReference>